<evidence type="ECO:0000313" key="1">
    <source>
        <dbReference type="EMBL" id="OGF20292.1"/>
    </source>
</evidence>
<dbReference type="Gene3D" id="3.20.20.410">
    <property type="entry name" value="Protein of unknown function UPF0759"/>
    <property type="match status" value="1"/>
</dbReference>
<dbReference type="PANTHER" id="PTHR30348:SF4">
    <property type="entry name" value="DUF72 DOMAIN-CONTAINING PROTEIN"/>
    <property type="match status" value="1"/>
</dbReference>
<dbReference type="InterPro" id="IPR002763">
    <property type="entry name" value="DUF72"/>
</dbReference>
<dbReference type="Proteomes" id="UP000178323">
    <property type="component" value="Unassembled WGS sequence"/>
</dbReference>
<proteinExistence type="predicted"/>
<dbReference type="InterPro" id="IPR036520">
    <property type="entry name" value="UPF0759_sf"/>
</dbReference>
<dbReference type="Pfam" id="PF01904">
    <property type="entry name" value="DUF72"/>
    <property type="match status" value="1"/>
</dbReference>
<gene>
    <name evidence="1" type="ORF">A2Y83_01895</name>
</gene>
<name>A0A1F5S153_9BACT</name>
<dbReference type="STRING" id="1797985.A2Y83_01895"/>
<evidence type="ECO:0000313" key="2">
    <source>
        <dbReference type="Proteomes" id="UP000178323"/>
    </source>
</evidence>
<accession>A0A1F5S153</accession>
<reference evidence="1 2" key="1">
    <citation type="journal article" date="2016" name="Nat. Commun.">
        <title>Thousands of microbial genomes shed light on interconnected biogeochemical processes in an aquifer system.</title>
        <authorList>
            <person name="Anantharaman K."/>
            <person name="Brown C.T."/>
            <person name="Hug L.A."/>
            <person name="Sharon I."/>
            <person name="Castelle C.J."/>
            <person name="Probst A.J."/>
            <person name="Thomas B.C."/>
            <person name="Singh A."/>
            <person name="Wilkins M.J."/>
            <person name="Karaoz U."/>
            <person name="Brodie E.L."/>
            <person name="Williams K.H."/>
            <person name="Hubbard S.S."/>
            <person name="Banfield J.F."/>
        </authorList>
    </citation>
    <scope>NUCLEOTIDE SEQUENCE [LARGE SCALE GENOMIC DNA]</scope>
</reference>
<dbReference type="SUPFAM" id="SSF117396">
    <property type="entry name" value="TM1631-like"/>
    <property type="match status" value="1"/>
</dbReference>
<dbReference type="EMBL" id="MFFS01000099">
    <property type="protein sequence ID" value="OGF20292.1"/>
    <property type="molecule type" value="Genomic_DNA"/>
</dbReference>
<protein>
    <recommendedName>
        <fullName evidence="3">Histidine kinase</fullName>
    </recommendedName>
</protein>
<dbReference type="PANTHER" id="PTHR30348">
    <property type="entry name" value="UNCHARACTERIZED PROTEIN YECE"/>
    <property type="match status" value="1"/>
</dbReference>
<comment type="caution">
    <text evidence="1">The sequence shown here is derived from an EMBL/GenBank/DDBJ whole genome shotgun (WGS) entry which is preliminary data.</text>
</comment>
<evidence type="ECO:0008006" key="3">
    <source>
        <dbReference type="Google" id="ProtNLM"/>
    </source>
</evidence>
<organism evidence="1 2">
    <name type="scientific">Candidatus Falkowbacteria bacterium RBG_13_39_14</name>
    <dbReference type="NCBI Taxonomy" id="1797985"/>
    <lineage>
        <taxon>Bacteria</taxon>
        <taxon>Candidatus Falkowiibacteriota</taxon>
    </lineage>
</organism>
<dbReference type="AlphaFoldDB" id="A0A1F5S153"/>
<sequence>MNTVSKQYYIGTSGWNYKHWQEAFYPQEISKAEWFDFYTEYFDTVEINYSFYKWPNKNTLRKWRERAPKNFYFTLKSPRTITHAKKFKDAGKPVSDFYALTGILGDRMACHLFQAPPSFKYTENNFEKLEQFFKSLHKRKQNVIEFRDPSWWRNETYDLLRKYNIIFCVVSGLGMPDTVIATNKDIAYFRFHGVEYGGNYSNETLLRYADIFRKLEAKKIYAYFNNDIGGYAPKNASELLKMIKQ</sequence>